<dbReference type="AlphaFoldDB" id="A0A1Y2H997"/>
<comment type="caution">
    <text evidence="2">The sequence shown here is derived from an EMBL/GenBank/DDBJ whole genome shotgun (WGS) entry which is preliminary data.</text>
</comment>
<feature type="region of interest" description="Disordered" evidence="1">
    <location>
        <begin position="117"/>
        <end position="138"/>
    </location>
</feature>
<evidence type="ECO:0000313" key="2">
    <source>
        <dbReference type="EMBL" id="ORZ30511.1"/>
    </source>
</evidence>
<dbReference type="Proteomes" id="UP000193411">
    <property type="component" value="Unassembled WGS sequence"/>
</dbReference>
<reference evidence="2 3" key="1">
    <citation type="submission" date="2016-07" db="EMBL/GenBank/DDBJ databases">
        <title>Pervasive Adenine N6-methylation of Active Genes in Fungi.</title>
        <authorList>
            <consortium name="DOE Joint Genome Institute"/>
            <person name="Mondo S.J."/>
            <person name="Dannebaum R.O."/>
            <person name="Kuo R.C."/>
            <person name="Labutti K."/>
            <person name="Haridas S."/>
            <person name="Kuo A."/>
            <person name="Salamov A."/>
            <person name="Ahrendt S.R."/>
            <person name="Lipzen A."/>
            <person name="Sullivan W."/>
            <person name="Andreopoulos W.B."/>
            <person name="Clum A."/>
            <person name="Lindquist E."/>
            <person name="Daum C."/>
            <person name="Ramamoorthy G.K."/>
            <person name="Gryganskyi A."/>
            <person name="Culley D."/>
            <person name="Magnuson J.K."/>
            <person name="James T.Y."/>
            <person name="O'Malley M.A."/>
            <person name="Stajich J.E."/>
            <person name="Spatafora J.W."/>
            <person name="Visel A."/>
            <person name="Grigoriev I.V."/>
        </authorList>
    </citation>
    <scope>NUCLEOTIDE SEQUENCE [LARGE SCALE GENOMIC DNA]</scope>
    <source>
        <strain evidence="2 3">PL171</strain>
    </source>
</reference>
<protein>
    <submittedName>
        <fullName evidence="2">Uncharacterized protein</fullName>
    </submittedName>
</protein>
<sequence length="175" mass="20112">MARQLTITKHLLHSNALVIFPRSTSSSVRILDQRSKSLRRRDTWRTRRGIGKDTQSRIHSRATVWHSCRAFVWSRSLFGTQFPRASHQARSLWQLGASSLKATLHLIRSPIHPHGRRRARHCVGTRRPTSTQMKTSPIAPSVRHRIGSCCTGWRCLHFKLSYAPWTPSLHIILVS</sequence>
<evidence type="ECO:0000256" key="1">
    <source>
        <dbReference type="SAM" id="MobiDB-lite"/>
    </source>
</evidence>
<proteinExistence type="predicted"/>
<dbReference type="EMBL" id="MCFL01000083">
    <property type="protein sequence ID" value="ORZ30511.1"/>
    <property type="molecule type" value="Genomic_DNA"/>
</dbReference>
<accession>A0A1Y2H997</accession>
<organism evidence="2 3">
    <name type="scientific">Catenaria anguillulae PL171</name>
    <dbReference type="NCBI Taxonomy" id="765915"/>
    <lineage>
        <taxon>Eukaryota</taxon>
        <taxon>Fungi</taxon>
        <taxon>Fungi incertae sedis</taxon>
        <taxon>Blastocladiomycota</taxon>
        <taxon>Blastocladiomycetes</taxon>
        <taxon>Blastocladiales</taxon>
        <taxon>Catenariaceae</taxon>
        <taxon>Catenaria</taxon>
    </lineage>
</organism>
<gene>
    <name evidence="2" type="ORF">BCR44DRAFT_347169</name>
</gene>
<evidence type="ECO:0000313" key="3">
    <source>
        <dbReference type="Proteomes" id="UP000193411"/>
    </source>
</evidence>
<name>A0A1Y2H997_9FUNG</name>
<keyword evidence="3" id="KW-1185">Reference proteome</keyword>